<dbReference type="InterPro" id="IPR035956">
    <property type="entry name" value="RimP_N_sf"/>
</dbReference>
<feature type="domain" description="Ribosome maturation factor RimP N-terminal" evidence="4">
    <location>
        <begin position="9"/>
        <end position="82"/>
    </location>
</feature>
<comment type="subcellular location">
    <subcellularLocation>
        <location evidence="3">Cytoplasm</location>
    </subcellularLocation>
</comment>
<keyword evidence="1 3" id="KW-0963">Cytoplasm</keyword>
<dbReference type="InterPro" id="IPR028998">
    <property type="entry name" value="RimP_C"/>
</dbReference>
<evidence type="ECO:0000313" key="7">
    <source>
        <dbReference type="Proteomes" id="UP000236724"/>
    </source>
</evidence>
<dbReference type="HAMAP" id="MF_01077">
    <property type="entry name" value="RimP"/>
    <property type="match status" value="1"/>
</dbReference>
<evidence type="ECO:0000256" key="2">
    <source>
        <dbReference type="ARBA" id="ARBA00022517"/>
    </source>
</evidence>
<dbReference type="RefSeq" id="WP_103920337.1">
    <property type="nucleotide sequence ID" value="NZ_FMSV02000498.1"/>
</dbReference>
<dbReference type="GO" id="GO:0000028">
    <property type="term" value="P:ribosomal small subunit assembly"/>
    <property type="evidence" value="ECO:0007669"/>
    <property type="project" value="TreeGrafter"/>
</dbReference>
<dbReference type="OrthoDB" id="9805006at2"/>
<dbReference type="GO" id="GO:0005829">
    <property type="term" value="C:cytosol"/>
    <property type="evidence" value="ECO:0007669"/>
    <property type="project" value="TreeGrafter"/>
</dbReference>
<feature type="domain" description="Ribosome maturation factor RimP C-terminal" evidence="5">
    <location>
        <begin position="85"/>
        <end position="153"/>
    </location>
</feature>
<comment type="function">
    <text evidence="3">Required for maturation of 30S ribosomal subunits.</text>
</comment>
<dbReference type="PANTHER" id="PTHR33867:SF1">
    <property type="entry name" value="RIBOSOME MATURATION FACTOR RIMP"/>
    <property type="match status" value="1"/>
</dbReference>
<dbReference type="CDD" id="cd01734">
    <property type="entry name" value="YlxS_C"/>
    <property type="match status" value="1"/>
</dbReference>
<sequence length="154" mass="17227">MRDKGLHALLSPVVTALGYELLLVERIKQGRNDSLLRLYIDKETGVVVDDCAIVSRQVSAVLDVEDPVSGNYTLEVSSPGVERPLVTREHFQQFVGQRAKVRLFSPIGLESRRNFSGLLEGFDQTNDTLQMEIDGEHYTLPFAQIEKANLLVTL</sequence>
<dbReference type="NCBIfam" id="NF000927">
    <property type="entry name" value="PRK00092.1-1"/>
    <property type="match status" value="1"/>
</dbReference>
<evidence type="ECO:0000259" key="5">
    <source>
        <dbReference type="Pfam" id="PF17384"/>
    </source>
</evidence>
<dbReference type="Gene3D" id="2.30.30.180">
    <property type="entry name" value="Ribosome maturation factor RimP, C-terminal domain"/>
    <property type="match status" value="1"/>
</dbReference>
<dbReference type="AlphaFoldDB" id="A0A1H6FAC7"/>
<gene>
    <name evidence="3 6" type="primary">rimP</name>
    <name evidence="6" type="ORF">MBHS_02436</name>
</gene>
<comment type="similarity">
    <text evidence="3">Belongs to the RimP family.</text>
</comment>
<dbReference type="SUPFAM" id="SSF75420">
    <property type="entry name" value="YhbC-like, N-terminal domain"/>
    <property type="match status" value="1"/>
</dbReference>
<dbReference type="FunFam" id="3.30.300.70:FF:000001">
    <property type="entry name" value="Ribosome maturation factor RimP"/>
    <property type="match status" value="1"/>
</dbReference>
<organism evidence="6 7">
    <name type="scientific">Candidatus Venteria ishoeyi</name>
    <dbReference type="NCBI Taxonomy" id="1899563"/>
    <lineage>
        <taxon>Bacteria</taxon>
        <taxon>Pseudomonadati</taxon>
        <taxon>Pseudomonadota</taxon>
        <taxon>Gammaproteobacteria</taxon>
        <taxon>Thiotrichales</taxon>
        <taxon>Thiotrichaceae</taxon>
        <taxon>Venteria</taxon>
    </lineage>
</organism>
<dbReference type="EMBL" id="FMSV02000498">
    <property type="protein sequence ID" value="SEH06573.1"/>
    <property type="molecule type" value="Genomic_DNA"/>
</dbReference>
<protein>
    <recommendedName>
        <fullName evidence="3">Ribosome maturation factor RimP</fullName>
    </recommendedName>
</protein>
<dbReference type="InterPro" id="IPR003728">
    <property type="entry name" value="Ribosome_maturation_RimP"/>
</dbReference>
<evidence type="ECO:0000259" key="4">
    <source>
        <dbReference type="Pfam" id="PF02576"/>
    </source>
</evidence>
<accession>A0A1H6FAC7</accession>
<evidence type="ECO:0000256" key="3">
    <source>
        <dbReference type="HAMAP-Rule" id="MF_01077"/>
    </source>
</evidence>
<dbReference type="Proteomes" id="UP000236724">
    <property type="component" value="Unassembled WGS sequence"/>
</dbReference>
<dbReference type="InterPro" id="IPR028989">
    <property type="entry name" value="RimP_N"/>
</dbReference>
<dbReference type="SUPFAM" id="SSF74942">
    <property type="entry name" value="YhbC-like, C-terminal domain"/>
    <property type="match status" value="1"/>
</dbReference>
<dbReference type="Gene3D" id="3.30.300.70">
    <property type="entry name" value="RimP-like superfamily, N-terminal"/>
    <property type="match status" value="1"/>
</dbReference>
<keyword evidence="7" id="KW-1185">Reference proteome</keyword>
<name>A0A1H6FAC7_9GAMM</name>
<dbReference type="GO" id="GO:0006412">
    <property type="term" value="P:translation"/>
    <property type="evidence" value="ECO:0007669"/>
    <property type="project" value="TreeGrafter"/>
</dbReference>
<dbReference type="InterPro" id="IPR036847">
    <property type="entry name" value="RimP_C_sf"/>
</dbReference>
<reference evidence="6 7" key="1">
    <citation type="submission" date="2016-10" db="EMBL/GenBank/DDBJ databases">
        <authorList>
            <person name="de Groot N.N."/>
        </authorList>
    </citation>
    <scope>NUCLEOTIDE SEQUENCE [LARGE SCALE GENOMIC DNA]</scope>
    <source>
        <strain evidence="6">MBHS1</strain>
    </source>
</reference>
<keyword evidence="2 3" id="KW-0690">Ribosome biogenesis</keyword>
<dbReference type="PANTHER" id="PTHR33867">
    <property type="entry name" value="RIBOSOME MATURATION FACTOR RIMP"/>
    <property type="match status" value="1"/>
</dbReference>
<dbReference type="Pfam" id="PF17384">
    <property type="entry name" value="DUF150_C"/>
    <property type="match status" value="1"/>
</dbReference>
<proteinExistence type="inferred from homology"/>
<evidence type="ECO:0000256" key="1">
    <source>
        <dbReference type="ARBA" id="ARBA00022490"/>
    </source>
</evidence>
<evidence type="ECO:0000313" key="6">
    <source>
        <dbReference type="EMBL" id="SEH06573.1"/>
    </source>
</evidence>
<dbReference type="Pfam" id="PF02576">
    <property type="entry name" value="RimP_N"/>
    <property type="match status" value="1"/>
</dbReference>